<feature type="transmembrane region" description="Helical" evidence="6">
    <location>
        <begin position="149"/>
        <end position="174"/>
    </location>
</feature>
<dbReference type="PANTHER" id="PTHR30086">
    <property type="entry name" value="ARGININE EXPORTER PROTEIN ARGO"/>
    <property type="match status" value="1"/>
</dbReference>
<sequence>MLVFSAVVALTYATPGPDFAVIVRYSTQGRRLGNLAALGVVGGMCVHLTAANIGLSAVLMSSTAAFTAVKLLGAGYLLFLGLTSLLGRRESGLSKTGHADVPSKPDTRAGRRAFARGALTNLSNPKTALFFLSLIPQFVDPAQESAPQLLLLGIFAVAYGAMWWLVFVTLVDKLRTFMDRPMPRQVLDRLIGVALIGLSIRLLRTPPAAT</sequence>
<organism evidence="7 8">
    <name type="scientific">Saccharopolyspora terrae</name>
    <dbReference type="NCBI Taxonomy" id="2530384"/>
    <lineage>
        <taxon>Bacteria</taxon>
        <taxon>Bacillati</taxon>
        <taxon>Actinomycetota</taxon>
        <taxon>Actinomycetes</taxon>
        <taxon>Pseudonocardiales</taxon>
        <taxon>Pseudonocardiaceae</taxon>
        <taxon>Saccharopolyspora</taxon>
    </lineage>
</organism>
<keyword evidence="8" id="KW-1185">Reference proteome</keyword>
<proteinExistence type="predicted"/>
<keyword evidence="4 6" id="KW-1133">Transmembrane helix</keyword>
<dbReference type="GO" id="GO:0005886">
    <property type="term" value="C:plasma membrane"/>
    <property type="evidence" value="ECO:0007669"/>
    <property type="project" value="UniProtKB-SubCell"/>
</dbReference>
<dbReference type="Proteomes" id="UP000295674">
    <property type="component" value="Unassembled WGS sequence"/>
</dbReference>
<reference evidence="7 8" key="1">
    <citation type="submission" date="2019-03" db="EMBL/GenBank/DDBJ databases">
        <title>Draft genome sequences of novel Actinobacteria.</title>
        <authorList>
            <person name="Sahin N."/>
            <person name="Ay H."/>
            <person name="Saygin H."/>
        </authorList>
    </citation>
    <scope>NUCLEOTIDE SEQUENCE [LARGE SCALE GENOMIC DNA]</scope>
    <source>
        <strain evidence="7 8">16K309</strain>
    </source>
</reference>
<dbReference type="InterPro" id="IPR001123">
    <property type="entry name" value="LeuE-type"/>
</dbReference>
<dbReference type="GO" id="GO:0015171">
    <property type="term" value="F:amino acid transmembrane transporter activity"/>
    <property type="evidence" value="ECO:0007669"/>
    <property type="project" value="TreeGrafter"/>
</dbReference>
<feature type="transmembrane region" description="Helical" evidence="6">
    <location>
        <begin position="71"/>
        <end position="87"/>
    </location>
</feature>
<dbReference type="PIRSF" id="PIRSF006324">
    <property type="entry name" value="LeuE"/>
    <property type="match status" value="1"/>
</dbReference>
<feature type="transmembrane region" description="Helical" evidence="6">
    <location>
        <begin position="36"/>
        <end position="59"/>
    </location>
</feature>
<dbReference type="OrthoDB" id="3175972at2"/>
<evidence type="ECO:0000313" key="7">
    <source>
        <dbReference type="EMBL" id="TDD01867.1"/>
    </source>
</evidence>
<comment type="subcellular location">
    <subcellularLocation>
        <location evidence="1">Cell membrane</location>
        <topology evidence="1">Multi-pass membrane protein</topology>
    </subcellularLocation>
</comment>
<dbReference type="PANTHER" id="PTHR30086:SF20">
    <property type="entry name" value="ARGININE EXPORTER PROTEIN ARGO-RELATED"/>
    <property type="match status" value="1"/>
</dbReference>
<dbReference type="EMBL" id="SMKS01000056">
    <property type="protein sequence ID" value="TDD01867.1"/>
    <property type="molecule type" value="Genomic_DNA"/>
</dbReference>
<evidence type="ECO:0000256" key="5">
    <source>
        <dbReference type="ARBA" id="ARBA00023136"/>
    </source>
</evidence>
<evidence type="ECO:0000256" key="4">
    <source>
        <dbReference type="ARBA" id="ARBA00022989"/>
    </source>
</evidence>
<evidence type="ECO:0000256" key="1">
    <source>
        <dbReference type="ARBA" id="ARBA00004651"/>
    </source>
</evidence>
<dbReference type="Pfam" id="PF01810">
    <property type="entry name" value="LysE"/>
    <property type="match status" value="1"/>
</dbReference>
<accession>A0A4R4VE45</accession>
<keyword evidence="3 6" id="KW-0812">Transmembrane</keyword>
<keyword evidence="5 6" id="KW-0472">Membrane</keyword>
<keyword evidence="2" id="KW-1003">Cell membrane</keyword>
<evidence type="ECO:0000256" key="6">
    <source>
        <dbReference type="SAM" id="Phobius"/>
    </source>
</evidence>
<evidence type="ECO:0000313" key="8">
    <source>
        <dbReference type="Proteomes" id="UP000295674"/>
    </source>
</evidence>
<name>A0A4R4VE45_9PSEU</name>
<evidence type="ECO:0000256" key="2">
    <source>
        <dbReference type="ARBA" id="ARBA00022475"/>
    </source>
</evidence>
<dbReference type="AlphaFoldDB" id="A0A4R4VE45"/>
<gene>
    <name evidence="7" type="ORF">E1181_24245</name>
</gene>
<evidence type="ECO:0000256" key="3">
    <source>
        <dbReference type="ARBA" id="ARBA00022692"/>
    </source>
</evidence>
<comment type="caution">
    <text evidence="7">The sequence shown here is derived from an EMBL/GenBank/DDBJ whole genome shotgun (WGS) entry which is preliminary data.</text>
</comment>
<protein>
    <submittedName>
        <fullName evidence="7">LysE family translocator</fullName>
    </submittedName>
</protein>